<keyword evidence="6 9" id="KW-0067">ATP-binding</keyword>
<evidence type="ECO:0000256" key="2">
    <source>
        <dbReference type="ARBA" id="ARBA00022527"/>
    </source>
</evidence>
<feature type="compositionally biased region" description="Polar residues" evidence="10">
    <location>
        <begin position="80"/>
        <end position="93"/>
    </location>
</feature>
<evidence type="ECO:0000256" key="8">
    <source>
        <dbReference type="ARBA" id="ARBA00048679"/>
    </source>
</evidence>
<evidence type="ECO:0000256" key="9">
    <source>
        <dbReference type="PROSITE-ProRule" id="PRU10141"/>
    </source>
</evidence>
<feature type="compositionally biased region" description="Polar residues" evidence="10">
    <location>
        <begin position="43"/>
        <end position="57"/>
    </location>
</feature>
<dbReference type="PANTHER" id="PTHR24419">
    <property type="entry name" value="INTERLEUKIN-1 RECEPTOR-ASSOCIATED KINASE"/>
    <property type="match status" value="1"/>
</dbReference>
<dbReference type="InterPro" id="IPR011009">
    <property type="entry name" value="Kinase-like_dom_sf"/>
</dbReference>
<keyword evidence="13" id="KW-1185">Reference proteome</keyword>
<feature type="region of interest" description="Disordered" evidence="10">
    <location>
        <begin position="1"/>
        <end position="93"/>
    </location>
</feature>
<dbReference type="GO" id="GO:0005524">
    <property type="term" value="F:ATP binding"/>
    <property type="evidence" value="ECO:0007669"/>
    <property type="project" value="UniProtKB-UniRule"/>
</dbReference>
<dbReference type="SUPFAM" id="SSF56112">
    <property type="entry name" value="Protein kinase-like (PK-like)"/>
    <property type="match status" value="1"/>
</dbReference>
<dbReference type="Pfam" id="PF12330">
    <property type="entry name" value="Haspin_kinase"/>
    <property type="match status" value="1"/>
</dbReference>
<feature type="compositionally biased region" description="Basic residues" evidence="10">
    <location>
        <begin position="15"/>
        <end position="39"/>
    </location>
</feature>
<feature type="region of interest" description="Disordered" evidence="10">
    <location>
        <begin position="175"/>
        <end position="195"/>
    </location>
</feature>
<evidence type="ECO:0000256" key="3">
    <source>
        <dbReference type="ARBA" id="ARBA00022679"/>
    </source>
</evidence>
<dbReference type="GO" id="GO:0005634">
    <property type="term" value="C:nucleus"/>
    <property type="evidence" value="ECO:0007669"/>
    <property type="project" value="TreeGrafter"/>
</dbReference>
<dbReference type="GO" id="GO:0000278">
    <property type="term" value="P:mitotic cell cycle"/>
    <property type="evidence" value="ECO:0007669"/>
    <property type="project" value="TreeGrafter"/>
</dbReference>
<dbReference type="Gene3D" id="1.10.510.10">
    <property type="entry name" value="Transferase(Phosphotransferase) domain 1"/>
    <property type="match status" value="1"/>
</dbReference>
<protein>
    <recommendedName>
        <fullName evidence="1">non-specific serine/threonine protein kinase</fullName>
        <ecNumber evidence="1">2.7.11.1</ecNumber>
    </recommendedName>
</protein>
<proteinExistence type="predicted"/>
<sequence>QETVSFSTPNSIVMVRHKHKQQNNKKKQQHSRPALRKQRAQAPLQTRTNANLPNRFNDSLFADPEDGQQKKDCKAKSHKLPNTSSMELHGSSSRSRLAEALGFAVTSGTNLTTASPLLLPTRSGPQEGVVKVVANKGNKVAKKQPEPQPTSADKVPDFSSIEKYSLVVESVHEPKSVSSESPAVTSRSDIKQPMSNNCHANNSGLLSASKFHPTALHFSTPMQQLQHVKQRRLSLACSREDSSSSTTHHQVSNIEYQSPLLLAAAAPGPHLAVAFRDKDSVKEVSRRCQPITARHCGSFYIRARKRASSRRRVEVFASDKSSSRDDDIDDDVNDKSDKLDRHAASLLSSATADQTSNCSSSTAAASASVEASMNATYWNLYTEGRHRDCVLRMCDQTAPLQWCKFMPADTAEAESEVKKLGEGVFGEVYSVASSDGQGRLAVKVLPIAGRRKINGEPQKSFDEVLPELLIARKLTALSSRYRRNRSSGFAQLLSASVHRGRLHRSLATAWQKFAANCATENDCPAELPASQLWLAMRLAFAGGPLETFSIDDGWQALALAGQVAASLAAAEAQLQFEHRDLHWGNVLIQTAAGSSASYLVAGRPVVIATRGIAATVIDFTISRLSPSPSCVMFTDLSDDEELFAGEGDYQFEIYRLMRSECNDNWRQFVPKTNVYWMHYLAMKMLEKLGDEADGLADLKRLTDRLLNYSSCQELVLCTGTDDPFAAVRVCN</sequence>
<feature type="compositionally biased region" description="Polar residues" evidence="10">
    <location>
        <begin position="176"/>
        <end position="195"/>
    </location>
</feature>
<dbReference type="PANTHER" id="PTHR24419:SF18">
    <property type="entry name" value="SERINE_THREONINE-PROTEIN KINASE HASPIN"/>
    <property type="match status" value="1"/>
</dbReference>
<organism evidence="12 13">
    <name type="scientific">Macrostomum lignano</name>
    <dbReference type="NCBI Taxonomy" id="282301"/>
    <lineage>
        <taxon>Eukaryota</taxon>
        <taxon>Metazoa</taxon>
        <taxon>Spiralia</taxon>
        <taxon>Lophotrochozoa</taxon>
        <taxon>Platyhelminthes</taxon>
        <taxon>Rhabditophora</taxon>
        <taxon>Macrostomorpha</taxon>
        <taxon>Macrostomida</taxon>
        <taxon>Macrostomidae</taxon>
        <taxon>Macrostomum</taxon>
    </lineage>
</organism>
<dbReference type="OrthoDB" id="6161556at2759"/>
<keyword evidence="5" id="KW-0418">Kinase</keyword>
<dbReference type="EC" id="2.7.11.1" evidence="1"/>
<keyword evidence="4 9" id="KW-0547">Nucleotide-binding</keyword>
<dbReference type="GO" id="GO:0005737">
    <property type="term" value="C:cytoplasm"/>
    <property type="evidence" value="ECO:0007669"/>
    <property type="project" value="TreeGrafter"/>
</dbReference>
<evidence type="ECO:0000313" key="13">
    <source>
        <dbReference type="Proteomes" id="UP000215902"/>
    </source>
</evidence>
<evidence type="ECO:0000256" key="10">
    <source>
        <dbReference type="SAM" id="MobiDB-lite"/>
    </source>
</evidence>
<feature type="region of interest" description="Disordered" evidence="10">
    <location>
        <begin position="312"/>
        <end position="335"/>
    </location>
</feature>
<keyword evidence="3" id="KW-0808">Transferase</keyword>
<dbReference type="AlphaFoldDB" id="A0A267GUA8"/>
<dbReference type="PROSITE" id="PS50011">
    <property type="entry name" value="PROTEIN_KINASE_DOM"/>
    <property type="match status" value="1"/>
</dbReference>
<dbReference type="STRING" id="282301.A0A267GUA8"/>
<evidence type="ECO:0000256" key="5">
    <source>
        <dbReference type="ARBA" id="ARBA00022777"/>
    </source>
</evidence>
<dbReference type="PROSITE" id="PS00107">
    <property type="entry name" value="PROTEIN_KINASE_ATP"/>
    <property type="match status" value="1"/>
</dbReference>
<evidence type="ECO:0000259" key="11">
    <source>
        <dbReference type="PROSITE" id="PS50011"/>
    </source>
</evidence>
<feature type="non-terminal residue" evidence="12">
    <location>
        <position position="1"/>
    </location>
</feature>
<comment type="catalytic activity">
    <reaction evidence="8">
        <text>L-seryl-[protein] + ATP = O-phospho-L-seryl-[protein] + ADP + H(+)</text>
        <dbReference type="Rhea" id="RHEA:17989"/>
        <dbReference type="Rhea" id="RHEA-COMP:9863"/>
        <dbReference type="Rhea" id="RHEA-COMP:11604"/>
        <dbReference type="ChEBI" id="CHEBI:15378"/>
        <dbReference type="ChEBI" id="CHEBI:29999"/>
        <dbReference type="ChEBI" id="CHEBI:30616"/>
        <dbReference type="ChEBI" id="CHEBI:83421"/>
        <dbReference type="ChEBI" id="CHEBI:456216"/>
        <dbReference type="EC" id="2.7.11.1"/>
    </reaction>
</comment>
<dbReference type="InterPro" id="IPR017441">
    <property type="entry name" value="Protein_kinase_ATP_BS"/>
</dbReference>
<dbReference type="GO" id="GO:0072354">
    <property type="term" value="F:histone H3T3 kinase activity"/>
    <property type="evidence" value="ECO:0007669"/>
    <property type="project" value="TreeGrafter"/>
</dbReference>
<comment type="catalytic activity">
    <reaction evidence="7">
        <text>L-threonyl-[protein] + ATP = O-phospho-L-threonyl-[protein] + ADP + H(+)</text>
        <dbReference type="Rhea" id="RHEA:46608"/>
        <dbReference type="Rhea" id="RHEA-COMP:11060"/>
        <dbReference type="Rhea" id="RHEA-COMP:11605"/>
        <dbReference type="ChEBI" id="CHEBI:15378"/>
        <dbReference type="ChEBI" id="CHEBI:30013"/>
        <dbReference type="ChEBI" id="CHEBI:30616"/>
        <dbReference type="ChEBI" id="CHEBI:61977"/>
        <dbReference type="ChEBI" id="CHEBI:456216"/>
        <dbReference type="EC" id="2.7.11.1"/>
    </reaction>
</comment>
<gene>
    <name evidence="12" type="ORF">BOX15_Mlig016707g2</name>
</gene>
<dbReference type="InterPro" id="IPR024604">
    <property type="entry name" value="GSG2_C"/>
</dbReference>
<dbReference type="InterPro" id="IPR000719">
    <property type="entry name" value="Prot_kinase_dom"/>
</dbReference>
<dbReference type="EMBL" id="NIVC01000143">
    <property type="protein sequence ID" value="PAA89611.1"/>
    <property type="molecule type" value="Genomic_DNA"/>
</dbReference>
<dbReference type="GO" id="GO:0035556">
    <property type="term" value="P:intracellular signal transduction"/>
    <property type="evidence" value="ECO:0007669"/>
    <property type="project" value="TreeGrafter"/>
</dbReference>
<comment type="caution">
    <text evidence="12">The sequence shown here is derived from an EMBL/GenBank/DDBJ whole genome shotgun (WGS) entry which is preliminary data.</text>
</comment>
<accession>A0A267GUA8</accession>
<feature type="compositionally biased region" description="Polar residues" evidence="10">
    <location>
        <begin position="1"/>
        <end position="11"/>
    </location>
</feature>
<evidence type="ECO:0000256" key="6">
    <source>
        <dbReference type="ARBA" id="ARBA00022840"/>
    </source>
</evidence>
<evidence type="ECO:0000256" key="4">
    <source>
        <dbReference type="ARBA" id="ARBA00022741"/>
    </source>
</evidence>
<feature type="binding site" evidence="9">
    <location>
        <position position="443"/>
    </location>
    <ligand>
        <name>ATP</name>
        <dbReference type="ChEBI" id="CHEBI:30616"/>
    </ligand>
</feature>
<evidence type="ECO:0000256" key="1">
    <source>
        <dbReference type="ARBA" id="ARBA00012513"/>
    </source>
</evidence>
<dbReference type="Proteomes" id="UP000215902">
    <property type="component" value="Unassembled WGS sequence"/>
</dbReference>
<name>A0A267GUA8_9PLAT</name>
<evidence type="ECO:0000256" key="7">
    <source>
        <dbReference type="ARBA" id="ARBA00047899"/>
    </source>
</evidence>
<keyword evidence="2" id="KW-0723">Serine/threonine-protein kinase</keyword>
<dbReference type="Gene3D" id="3.30.200.20">
    <property type="entry name" value="Phosphorylase Kinase, domain 1"/>
    <property type="match status" value="1"/>
</dbReference>
<dbReference type="SMART" id="SM01331">
    <property type="entry name" value="DUF3635"/>
    <property type="match status" value="1"/>
</dbReference>
<feature type="domain" description="Protein kinase" evidence="11">
    <location>
        <begin position="414"/>
        <end position="731"/>
    </location>
</feature>
<reference evidence="12 13" key="1">
    <citation type="submission" date="2017-06" db="EMBL/GenBank/DDBJ databases">
        <title>A platform for efficient transgenesis in Macrostomum lignano, a flatworm model organism for stem cell research.</title>
        <authorList>
            <person name="Berezikov E."/>
        </authorList>
    </citation>
    <scope>NUCLEOTIDE SEQUENCE [LARGE SCALE GENOMIC DNA]</scope>
    <source>
        <strain evidence="12">DV1</strain>
        <tissue evidence="12">Whole organism</tissue>
    </source>
</reference>
<evidence type="ECO:0000313" key="12">
    <source>
        <dbReference type="EMBL" id="PAA89611.1"/>
    </source>
</evidence>